<evidence type="ECO:0000313" key="4">
    <source>
        <dbReference type="EMBL" id="RFU83128.1"/>
    </source>
</evidence>
<feature type="region of interest" description="Disordered" evidence="1">
    <location>
        <begin position="384"/>
        <end position="403"/>
    </location>
</feature>
<dbReference type="AlphaFoldDB" id="A0A372LWS7"/>
<comment type="caution">
    <text evidence="4">The sequence shown here is derived from an EMBL/GenBank/DDBJ whole genome shotgun (WGS) entry which is preliminary data.</text>
</comment>
<dbReference type="Pfam" id="PF13360">
    <property type="entry name" value="PQQ_2"/>
    <property type="match status" value="2"/>
</dbReference>
<dbReference type="PANTHER" id="PTHR34512:SF30">
    <property type="entry name" value="OUTER MEMBRANE PROTEIN ASSEMBLY FACTOR BAMB"/>
    <property type="match status" value="1"/>
</dbReference>
<feature type="chain" id="PRO_5017019878" description="Pyrrolo-quinoline quinone repeat domain-containing protein" evidence="2">
    <location>
        <begin position="30"/>
        <end position="430"/>
    </location>
</feature>
<dbReference type="InterPro" id="IPR002372">
    <property type="entry name" value="PQQ_rpt_dom"/>
</dbReference>
<feature type="compositionally biased region" description="Gly residues" evidence="1">
    <location>
        <begin position="35"/>
        <end position="60"/>
    </location>
</feature>
<dbReference type="Gene3D" id="2.130.10.10">
    <property type="entry name" value="YVTN repeat-like/Quinoprotein amine dehydrogenase"/>
    <property type="match status" value="1"/>
</dbReference>
<dbReference type="Proteomes" id="UP000263094">
    <property type="component" value="Unassembled WGS sequence"/>
</dbReference>
<feature type="region of interest" description="Disordered" evidence="1">
    <location>
        <begin position="30"/>
        <end position="92"/>
    </location>
</feature>
<name>A0A372LWS7_9ACTN</name>
<feature type="signal peptide" evidence="2">
    <location>
        <begin position="1"/>
        <end position="29"/>
    </location>
</feature>
<dbReference type="InterPro" id="IPR018391">
    <property type="entry name" value="PQQ_b-propeller_rpt"/>
</dbReference>
<dbReference type="PANTHER" id="PTHR34512">
    <property type="entry name" value="CELL SURFACE PROTEIN"/>
    <property type="match status" value="1"/>
</dbReference>
<dbReference type="SUPFAM" id="SSF50998">
    <property type="entry name" value="Quinoprotein alcohol dehydrogenase-like"/>
    <property type="match status" value="1"/>
</dbReference>
<feature type="compositionally biased region" description="Basic and acidic residues" evidence="1">
    <location>
        <begin position="77"/>
        <end position="91"/>
    </location>
</feature>
<dbReference type="Gene3D" id="2.40.128.630">
    <property type="match status" value="1"/>
</dbReference>
<sequence>PRPPGARRRWLLAAGAAAAAAVLVAGALALDGGTDDGGQSGSSSGGRGGNSSESGGGSPAGDGSRTASVALPYGGEGHTRDFGKAGGDRAQRPKNWQPWAAKVPGGSGPCAVHGEHLVCTGPDGGATGLRASDGERLWSVPGGGAKLRSAASYPAVHDGALYVTGQQGVTAYDLADGHRTWHAQGPGDDYAFKDTDTAGGTLYTTYLGPDETSDGLVTARRLGGDRKVLWKARVPGIVETPLAVGDRLYVLSNKGLTAYDTRSGKRLARSSETECFLMSATADALLCGGRQDGGVAVLDAGTLQRRRVIAEDVQAMSAPTAAGKDTLLLADDKRLYAYDVPSGRRLWDQEVIDEAGRIDVVGDTVLTGSGLSVTAYPLDGKADRGTPATFQAPAGTDEEELGAGPTDSLAVGGVLFLILDGWVISGYLPS</sequence>
<keyword evidence="2" id="KW-0732">Signal</keyword>
<protein>
    <recommendedName>
        <fullName evidence="3">Pyrrolo-quinoline quinone repeat domain-containing protein</fullName>
    </recommendedName>
</protein>
<feature type="non-terminal residue" evidence="4">
    <location>
        <position position="1"/>
    </location>
</feature>
<organism evidence="4 5">
    <name type="scientific">Streptomyces triticagri</name>
    <dbReference type="NCBI Taxonomy" id="2293568"/>
    <lineage>
        <taxon>Bacteria</taxon>
        <taxon>Bacillati</taxon>
        <taxon>Actinomycetota</taxon>
        <taxon>Actinomycetes</taxon>
        <taxon>Kitasatosporales</taxon>
        <taxon>Streptomycetaceae</taxon>
        <taxon>Streptomyces</taxon>
    </lineage>
</organism>
<feature type="domain" description="Pyrrolo-quinoline quinone repeat" evidence="3">
    <location>
        <begin position="313"/>
        <end position="385"/>
    </location>
</feature>
<reference evidence="4 5" key="1">
    <citation type="submission" date="2018-08" db="EMBL/GenBank/DDBJ databases">
        <title>Isolation, diversity and antifungal activity of Actinobacteria from wheat.</title>
        <authorList>
            <person name="Han C."/>
        </authorList>
    </citation>
    <scope>NUCLEOTIDE SEQUENCE [LARGE SCALE GENOMIC DNA]</scope>
    <source>
        <strain evidence="4 5">NEAU-YY421</strain>
    </source>
</reference>
<dbReference type="RefSeq" id="WP_147336186.1">
    <property type="nucleotide sequence ID" value="NZ_QUAK01000219.1"/>
</dbReference>
<dbReference type="EMBL" id="QUAK01000219">
    <property type="protein sequence ID" value="RFU83128.1"/>
    <property type="molecule type" value="Genomic_DNA"/>
</dbReference>
<dbReference type="InterPro" id="IPR011047">
    <property type="entry name" value="Quinoprotein_ADH-like_sf"/>
</dbReference>
<accession>A0A372LWS7</accession>
<proteinExistence type="predicted"/>
<dbReference type="SMART" id="SM00564">
    <property type="entry name" value="PQQ"/>
    <property type="match status" value="3"/>
</dbReference>
<evidence type="ECO:0000259" key="3">
    <source>
        <dbReference type="Pfam" id="PF13360"/>
    </source>
</evidence>
<dbReference type="OrthoDB" id="3971273at2"/>
<gene>
    <name evidence="4" type="ORF">DY218_29260</name>
</gene>
<feature type="domain" description="Pyrrolo-quinoline quinone repeat" evidence="3">
    <location>
        <begin position="99"/>
        <end position="190"/>
    </location>
</feature>
<evidence type="ECO:0000256" key="1">
    <source>
        <dbReference type="SAM" id="MobiDB-lite"/>
    </source>
</evidence>
<dbReference type="InterPro" id="IPR015943">
    <property type="entry name" value="WD40/YVTN_repeat-like_dom_sf"/>
</dbReference>
<evidence type="ECO:0000256" key="2">
    <source>
        <dbReference type="SAM" id="SignalP"/>
    </source>
</evidence>
<evidence type="ECO:0000313" key="5">
    <source>
        <dbReference type="Proteomes" id="UP000263094"/>
    </source>
</evidence>
<keyword evidence="5" id="KW-1185">Reference proteome</keyword>